<dbReference type="KEGG" id="aell:AELL_0720"/>
<feature type="signal peptide" evidence="1">
    <location>
        <begin position="1"/>
        <end position="21"/>
    </location>
</feature>
<feature type="chain" id="PRO_5044584713" evidence="1">
    <location>
        <begin position="22"/>
        <end position="263"/>
    </location>
</feature>
<name>A0A347U6C2_9BACT</name>
<accession>A0A347U6C2</accession>
<reference evidence="3 5" key="2">
    <citation type="submission" date="2018-08" db="EMBL/GenBank/DDBJ databases">
        <title>Complete genome of the Arcobacter ellisii type strain LMG 26155.</title>
        <authorList>
            <person name="Miller W.G."/>
            <person name="Yee E."/>
            <person name="Bono J.L."/>
        </authorList>
    </citation>
    <scope>NUCLEOTIDE SEQUENCE [LARGE SCALE GENOMIC DNA]</scope>
    <source>
        <strain evidence="3 5">LMG 26155</strain>
    </source>
</reference>
<organism evidence="4 6">
    <name type="scientific">Arcobacter ellisii</name>
    <dbReference type="NCBI Taxonomy" id="913109"/>
    <lineage>
        <taxon>Bacteria</taxon>
        <taxon>Pseudomonadati</taxon>
        <taxon>Campylobacterota</taxon>
        <taxon>Epsilonproteobacteria</taxon>
        <taxon>Campylobacterales</taxon>
        <taxon>Arcobacteraceae</taxon>
        <taxon>Arcobacter</taxon>
    </lineage>
</organism>
<dbReference type="GO" id="GO:0016787">
    <property type="term" value="F:hydrolase activity"/>
    <property type="evidence" value="ECO:0007669"/>
    <property type="project" value="UniProtKB-KW"/>
</dbReference>
<proteinExistence type="predicted"/>
<dbReference type="OrthoDB" id="5346343at2"/>
<dbReference type="Proteomes" id="UP000290588">
    <property type="component" value="Unassembled WGS sequence"/>
</dbReference>
<keyword evidence="4" id="KW-0378">Hydrolase</keyword>
<dbReference type="SUPFAM" id="SSF53474">
    <property type="entry name" value="alpha/beta-Hydrolases"/>
    <property type="match status" value="1"/>
</dbReference>
<dbReference type="Gene3D" id="3.40.50.1820">
    <property type="entry name" value="alpha/beta hydrolase"/>
    <property type="match status" value="1"/>
</dbReference>
<dbReference type="EMBL" id="CP032097">
    <property type="protein sequence ID" value="AXX94400.1"/>
    <property type="molecule type" value="Genomic_DNA"/>
</dbReference>
<reference evidence="4 6" key="1">
    <citation type="submission" date="2017-09" db="EMBL/GenBank/DDBJ databases">
        <title>Genomics of the genus Arcobacter.</title>
        <authorList>
            <person name="Perez-Cataluna A."/>
            <person name="Figueras M.J."/>
            <person name="Salas-Masso N."/>
        </authorList>
    </citation>
    <scope>NUCLEOTIDE SEQUENCE [LARGE SCALE GENOMIC DNA]</scope>
    <source>
        <strain evidence="4 6">CECT 7837</strain>
    </source>
</reference>
<dbReference type="EMBL" id="NXIG01000005">
    <property type="protein sequence ID" value="RXI31099.1"/>
    <property type="molecule type" value="Genomic_DNA"/>
</dbReference>
<evidence type="ECO:0000259" key="2">
    <source>
        <dbReference type="Pfam" id="PF00561"/>
    </source>
</evidence>
<evidence type="ECO:0000313" key="4">
    <source>
        <dbReference type="EMBL" id="RXI31099.1"/>
    </source>
</evidence>
<dbReference type="InterPro" id="IPR000073">
    <property type="entry name" value="AB_hydrolase_1"/>
</dbReference>
<gene>
    <name evidence="3" type="ORF">AELL_0720</name>
    <name evidence="4" type="ORF">CP962_06470</name>
</gene>
<protein>
    <submittedName>
        <fullName evidence="3 4">Alpha/beta hydrolase</fullName>
    </submittedName>
</protein>
<evidence type="ECO:0000256" key="1">
    <source>
        <dbReference type="SAM" id="SignalP"/>
    </source>
</evidence>
<keyword evidence="5" id="KW-1185">Reference proteome</keyword>
<dbReference type="InterPro" id="IPR029058">
    <property type="entry name" value="AB_hydrolase_fold"/>
</dbReference>
<evidence type="ECO:0000313" key="6">
    <source>
        <dbReference type="Proteomes" id="UP000290588"/>
    </source>
</evidence>
<feature type="domain" description="AB hydrolase-1" evidence="2">
    <location>
        <begin position="74"/>
        <end position="174"/>
    </location>
</feature>
<sequence>MINKKILLGFLPALVTLSLNAATISKDECTKKGENFIYAGNECIQYKKFSGEEEGALNIIVHGTWNEGTDTLARYAPFAEDLAMRTDITTIAVALPGYSQSSTNNFPSLSHNGVESLGAKKEYVEFLAQLVEALKTKYKAEKITYIGHSAGCMMGATLTGLKPDLINNIVCAGGIYDIKKEKPALKNHISIVDVLDKVNKNTKFVLVYGTADDISKPQVTKDFYELAKSKGLNVKLVEAVDAPHIDLDMTTESKDAIEEIVAE</sequence>
<keyword evidence="1" id="KW-0732">Signal</keyword>
<dbReference type="AlphaFoldDB" id="A0A347U6C2"/>
<dbReference type="RefSeq" id="WP_118916629.1">
    <property type="nucleotide sequence ID" value="NZ_CP032097.1"/>
</dbReference>
<dbReference type="Pfam" id="PF00561">
    <property type="entry name" value="Abhydrolase_1"/>
    <property type="match status" value="1"/>
</dbReference>
<dbReference type="Proteomes" id="UP000262582">
    <property type="component" value="Chromosome"/>
</dbReference>
<evidence type="ECO:0000313" key="5">
    <source>
        <dbReference type="Proteomes" id="UP000262582"/>
    </source>
</evidence>
<evidence type="ECO:0000313" key="3">
    <source>
        <dbReference type="EMBL" id="AXX94400.1"/>
    </source>
</evidence>